<organism evidence="1">
    <name type="scientific">marine sediment metagenome</name>
    <dbReference type="NCBI Taxonomy" id="412755"/>
    <lineage>
        <taxon>unclassified sequences</taxon>
        <taxon>metagenomes</taxon>
        <taxon>ecological metagenomes</taxon>
    </lineage>
</organism>
<proteinExistence type="predicted"/>
<sequence length="30" mass="3488">HKLVFRMIPGDPFECFVYEPTGTINSVFDQ</sequence>
<dbReference type="AlphaFoldDB" id="X1CXT0"/>
<evidence type="ECO:0000313" key="1">
    <source>
        <dbReference type="EMBL" id="GAG89011.1"/>
    </source>
</evidence>
<name>X1CXT0_9ZZZZ</name>
<accession>X1CXT0</accession>
<feature type="non-terminal residue" evidence="1">
    <location>
        <position position="1"/>
    </location>
</feature>
<protein>
    <submittedName>
        <fullName evidence="1">Uncharacterized protein</fullName>
    </submittedName>
</protein>
<comment type="caution">
    <text evidence="1">The sequence shown here is derived from an EMBL/GenBank/DDBJ whole genome shotgun (WGS) entry which is preliminary data.</text>
</comment>
<reference evidence="1" key="1">
    <citation type="journal article" date="2014" name="Front. Microbiol.">
        <title>High frequency of phylogenetically diverse reductive dehalogenase-homologous genes in deep subseafloor sedimentary metagenomes.</title>
        <authorList>
            <person name="Kawai M."/>
            <person name="Futagami T."/>
            <person name="Toyoda A."/>
            <person name="Takaki Y."/>
            <person name="Nishi S."/>
            <person name="Hori S."/>
            <person name="Arai W."/>
            <person name="Tsubouchi T."/>
            <person name="Morono Y."/>
            <person name="Uchiyama I."/>
            <person name="Ito T."/>
            <person name="Fujiyama A."/>
            <person name="Inagaki F."/>
            <person name="Takami H."/>
        </authorList>
    </citation>
    <scope>NUCLEOTIDE SEQUENCE</scope>
    <source>
        <strain evidence="1">Expedition CK06-06</strain>
    </source>
</reference>
<gene>
    <name evidence="1" type="ORF">S01H4_27055</name>
</gene>
<dbReference type="EMBL" id="BART01013146">
    <property type="protein sequence ID" value="GAG89011.1"/>
    <property type="molecule type" value="Genomic_DNA"/>
</dbReference>